<evidence type="ECO:0000313" key="4">
    <source>
        <dbReference type="Proteomes" id="UP000037035"/>
    </source>
</evidence>
<name>A0A0L6VTW1_9BASI</name>
<keyword evidence="2" id="KW-0472">Membrane</keyword>
<dbReference type="EMBL" id="LAVV01000677">
    <property type="protein sequence ID" value="KNZ64149.1"/>
    <property type="molecule type" value="Genomic_DNA"/>
</dbReference>
<dbReference type="VEuPathDB" id="FungiDB:VP01_1060g2"/>
<dbReference type="OrthoDB" id="2504027at2759"/>
<comment type="caution">
    <text evidence="3">The sequence shown here is derived from an EMBL/GenBank/DDBJ whole genome shotgun (WGS) entry which is preliminary data.</text>
</comment>
<feature type="compositionally biased region" description="Acidic residues" evidence="1">
    <location>
        <begin position="204"/>
        <end position="221"/>
    </location>
</feature>
<keyword evidence="2" id="KW-1133">Transmembrane helix</keyword>
<evidence type="ECO:0000256" key="2">
    <source>
        <dbReference type="SAM" id="Phobius"/>
    </source>
</evidence>
<accession>A0A0L6VTW1</accession>
<dbReference type="Proteomes" id="UP000037035">
    <property type="component" value="Unassembled WGS sequence"/>
</dbReference>
<feature type="region of interest" description="Disordered" evidence="1">
    <location>
        <begin position="118"/>
        <end position="162"/>
    </location>
</feature>
<evidence type="ECO:0000256" key="1">
    <source>
        <dbReference type="SAM" id="MobiDB-lite"/>
    </source>
</evidence>
<proteinExistence type="predicted"/>
<protein>
    <submittedName>
        <fullName evidence="3">Uncharacterized protein</fullName>
    </submittedName>
</protein>
<evidence type="ECO:0000313" key="3">
    <source>
        <dbReference type="EMBL" id="KNZ64149.1"/>
    </source>
</evidence>
<dbReference type="AlphaFoldDB" id="A0A0L6VTW1"/>
<feature type="region of interest" description="Disordered" evidence="1">
    <location>
        <begin position="195"/>
        <end position="221"/>
    </location>
</feature>
<feature type="transmembrane region" description="Helical" evidence="2">
    <location>
        <begin position="20"/>
        <end position="48"/>
    </location>
</feature>
<organism evidence="3 4">
    <name type="scientific">Puccinia sorghi</name>
    <dbReference type="NCBI Taxonomy" id="27349"/>
    <lineage>
        <taxon>Eukaryota</taxon>
        <taxon>Fungi</taxon>
        <taxon>Dikarya</taxon>
        <taxon>Basidiomycota</taxon>
        <taxon>Pucciniomycotina</taxon>
        <taxon>Pucciniomycetes</taxon>
        <taxon>Pucciniales</taxon>
        <taxon>Pucciniaceae</taxon>
        <taxon>Puccinia</taxon>
    </lineage>
</organism>
<reference evidence="3 4" key="1">
    <citation type="submission" date="2015-08" db="EMBL/GenBank/DDBJ databases">
        <title>Next Generation Sequencing and Analysis of the Genome of Puccinia sorghi L Schw, the Causal Agent of Maize Common Rust.</title>
        <authorList>
            <person name="Rochi L."/>
            <person name="Burguener G."/>
            <person name="Darino M."/>
            <person name="Turjanski A."/>
            <person name="Kreff E."/>
            <person name="Dieguez M.J."/>
            <person name="Sacco F."/>
        </authorList>
    </citation>
    <scope>NUCLEOTIDE SEQUENCE [LARGE SCALE GENOMIC DNA]</scope>
    <source>
        <strain evidence="3 4">RO10H11247</strain>
    </source>
</reference>
<gene>
    <name evidence="3" type="ORF">VP01_1060g2</name>
</gene>
<keyword evidence="4" id="KW-1185">Reference proteome</keyword>
<sequence length="221" mass="24794">MNVPSSPRANWPTPSTTCSLVRYLYLFSFLLVCLTSSFPRLLLVYLGLMVGSAEDRVMKPELNPVHHPELTRDDISMCVFVYFKENLRTYFRRTARTSQEQEGRHTVIGSSSRRFIAHGTGASRGRTTDNDGSTQEEEERSQGREPDDAAETSAQLGGAHKKARLASHLVEQKIANASLTLSPALPQIRQVVKTCHPSTQDDRYAEEDEGSDDDEELEVYD</sequence>
<keyword evidence="2" id="KW-0812">Transmembrane</keyword>